<accession>A0A0W0WKY4</accession>
<protein>
    <submittedName>
        <fullName evidence="2">Uncharacterized protein</fullName>
    </submittedName>
</protein>
<name>A0A0W0WKY4_9GAMM</name>
<keyword evidence="1" id="KW-0812">Transmembrane</keyword>
<keyword evidence="1" id="KW-1133">Transmembrane helix</keyword>
<dbReference type="STRING" id="45070.Lnau_2638"/>
<evidence type="ECO:0000256" key="1">
    <source>
        <dbReference type="SAM" id="Phobius"/>
    </source>
</evidence>
<comment type="caution">
    <text evidence="2">The sequence shown here is derived from an EMBL/GenBank/DDBJ whole genome shotgun (WGS) entry which is preliminary data.</text>
</comment>
<evidence type="ECO:0000313" key="2">
    <source>
        <dbReference type="EMBL" id="KTD32990.1"/>
    </source>
</evidence>
<dbReference type="EMBL" id="LNYO01000024">
    <property type="protein sequence ID" value="KTD32990.1"/>
    <property type="molecule type" value="Genomic_DNA"/>
</dbReference>
<dbReference type="PATRIC" id="fig|45070.6.peg.2784"/>
<gene>
    <name evidence="2" type="ORF">Lnau_2638</name>
</gene>
<feature type="transmembrane region" description="Helical" evidence="1">
    <location>
        <begin position="31"/>
        <end position="51"/>
    </location>
</feature>
<dbReference type="RefSeq" id="WP_058505623.1">
    <property type="nucleotide sequence ID" value="NZ_CAAAIF010000007.1"/>
</dbReference>
<dbReference type="Proteomes" id="UP000054725">
    <property type="component" value="Unassembled WGS sequence"/>
</dbReference>
<sequence>MDDMLKVALVVLLSSIVVFFSKEFSDLFKKIFAIAGMKLLLPLLLVTALIVNFEPWIYMLLTHIQGFLWALSTKLASWMPFQRGANYVANILVLMAFSFLPVMGLQYWVKRKSYHSFPYEGLTITVLWLFFAVLLTIAPHYY</sequence>
<evidence type="ECO:0000313" key="3">
    <source>
        <dbReference type="Proteomes" id="UP000054725"/>
    </source>
</evidence>
<organism evidence="2 3">
    <name type="scientific">Legionella nautarum</name>
    <dbReference type="NCBI Taxonomy" id="45070"/>
    <lineage>
        <taxon>Bacteria</taxon>
        <taxon>Pseudomonadati</taxon>
        <taxon>Pseudomonadota</taxon>
        <taxon>Gammaproteobacteria</taxon>
        <taxon>Legionellales</taxon>
        <taxon>Legionellaceae</taxon>
        <taxon>Legionella</taxon>
    </lineage>
</organism>
<feature type="transmembrane region" description="Helical" evidence="1">
    <location>
        <begin position="87"/>
        <end position="109"/>
    </location>
</feature>
<feature type="transmembrane region" description="Helical" evidence="1">
    <location>
        <begin position="121"/>
        <end position="141"/>
    </location>
</feature>
<proteinExistence type="predicted"/>
<reference evidence="2 3" key="1">
    <citation type="submission" date="2015-11" db="EMBL/GenBank/DDBJ databases">
        <title>Genomic analysis of 38 Legionella species identifies large and diverse effector repertoires.</title>
        <authorList>
            <person name="Burstein D."/>
            <person name="Amaro F."/>
            <person name="Zusman T."/>
            <person name="Lifshitz Z."/>
            <person name="Cohen O."/>
            <person name="Gilbert J.A."/>
            <person name="Pupko T."/>
            <person name="Shuman H.A."/>
            <person name="Segal G."/>
        </authorList>
    </citation>
    <scope>NUCLEOTIDE SEQUENCE [LARGE SCALE GENOMIC DNA]</scope>
    <source>
        <strain evidence="2 3">ATCC 49506</strain>
    </source>
</reference>
<dbReference type="OrthoDB" id="5653183at2"/>
<keyword evidence="1" id="KW-0472">Membrane</keyword>
<dbReference type="AlphaFoldDB" id="A0A0W0WKY4"/>
<keyword evidence="3" id="KW-1185">Reference proteome</keyword>